<dbReference type="Gene3D" id="3.65.10.10">
    <property type="entry name" value="Enolpyruvate transferase domain"/>
    <property type="match status" value="3"/>
</dbReference>
<name>A0A150X9D5_9BACT</name>
<dbReference type="PANTHER" id="PTHR21090:SF5">
    <property type="entry name" value="PENTAFUNCTIONAL AROM POLYPEPTIDE"/>
    <property type="match status" value="1"/>
</dbReference>
<dbReference type="AlphaFoldDB" id="A0A150X9D5"/>
<keyword evidence="4" id="KW-0028">Amino-acid biosynthesis</keyword>
<accession>A0A150X9D5</accession>
<keyword evidence="6" id="KW-0057">Aromatic amino acid biosynthesis</keyword>
<comment type="similarity">
    <text evidence="2">Belongs to the EPSP synthase family.</text>
</comment>
<dbReference type="UniPathway" id="UPA00053">
    <property type="reaction ID" value="UER00089"/>
</dbReference>
<evidence type="ECO:0000313" key="12">
    <source>
        <dbReference type="Proteomes" id="UP000075606"/>
    </source>
</evidence>
<dbReference type="Pfam" id="PF00275">
    <property type="entry name" value="EPSP_synthase"/>
    <property type="match status" value="1"/>
</dbReference>
<evidence type="ECO:0000259" key="10">
    <source>
        <dbReference type="Pfam" id="PF00275"/>
    </source>
</evidence>
<dbReference type="PIRSF" id="PIRSF000505">
    <property type="entry name" value="EPSPS"/>
    <property type="match status" value="1"/>
</dbReference>
<reference evidence="11 12" key="1">
    <citation type="submission" date="2016-01" db="EMBL/GenBank/DDBJ databases">
        <title>Genome sequencing of Roseivirga spongicola UST030701-084.</title>
        <authorList>
            <person name="Selvaratnam C."/>
            <person name="Thevarajoo S."/>
            <person name="Goh K.M."/>
            <person name="Ee R."/>
            <person name="Chan K.-G."/>
            <person name="Chong C.S."/>
        </authorList>
    </citation>
    <scope>NUCLEOTIDE SEQUENCE [LARGE SCALE GENOMIC DNA]</scope>
    <source>
        <strain evidence="11 12">UST030701-084</strain>
    </source>
</reference>
<dbReference type="GO" id="GO:0008652">
    <property type="term" value="P:amino acid biosynthetic process"/>
    <property type="evidence" value="ECO:0007669"/>
    <property type="project" value="UniProtKB-KW"/>
</dbReference>
<protein>
    <recommendedName>
        <fullName evidence="3">3-phosphoshikimate 1-carboxyvinyltransferase</fullName>
        <ecNumber evidence="3">2.5.1.19</ecNumber>
    </recommendedName>
    <alternativeName>
        <fullName evidence="7">5-enolpyruvylshikimate-3-phosphate synthase</fullName>
    </alternativeName>
</protein>
<keyword evidence="5 11" id="KW-0808">Transferase</keyword>
<dbReference type="PANTHER" id="PTHR21090">
    <property type="entry name" value="AROM/DEHYDROQUINATE SYNTHASE"/>
    <property type="match status" value="1"/>
</dbReference>
<evidence type="ECO:0000313" key="11">
    <source>
        <dbReference type="EMBL" id="KYG75306.1"/>
    </source>
</evidence>
<gene>
    <name evidence="11" type="ORF">AWW68_10925</name>
</gene>
<dbReference type="SUPFAM" id="SSF55205">
    <property type="entry name" value="EPT/RTPC-like"/>
    <property type="match status" value="1"/>
</dbReference>
<dbReference type="RefSeq" id="WP_068221312.1">
    <property type="nucleotide sequence ID" value="NZ_CP139724.1"/>
</dbReference>
<proteinExistence type="inferred from homology"/>
<comment type="caution">
    <text evidence="11">The sequence shown here is derived from an EMBL/GenBank/DDBJ whole genome shotgun (WGS) entry which is preliminary data.</text>
</comment>
<dbReference type="GO" id="GO:0009073">
    <property type="term" value="P:aromatic amino acid family biosynthetic process"/>
    <property type="evidence" value="ECO:0007669"/>
    <property type="project" value="UniProtKB-KW"/>
</dbReference>
<dbReference type="EMBL" id="LRPC01000023">
    <property type="protein sequence ID" value="KYG75306.1"/>
    <property type="molecule type" value="Genomic_DNA"/>
</dbReference>
<keyword evidence="12" id="KW-1185">Reference proteome</keyword>
<evidence type="ECO:0000256" key="1">
    <source>
        <dbReference type="ARBA" id="ARBA00004811"/>
    </source>
</evidence>
<evidence type="ECO:0000256" key="3">
    <source>
        <dbReference type="ARBA" id="ARBA00012450"/>
    </source>
</evidence>
<evidence type="ECO:0000256" key="7">
    <source>
        <dbReference type="ARBA" id="ARBA00030046"/>
    </source>
</evidence>
<dbReference type="InterPro" id="IPR006264">
    <property type="entry name" value="EPSP_synthase"/>
</dbReference>
<keyword evidence="9" id="KW-0175">Coiled coil</keyword>
<evidence type="ECO:0000256" key="2">
    <source>
        <dbReference type="ARBA" id="ARBA00009948"/>
    </source>
</evidence>
<dbReference type="GO" id="GO:0003866">
    <property type="term" value="F:3-phosphoshikimate 1-carboxyvinyltransferase activity"/>
    <property type="evidence" value="ECO:0007669"/>
    <property type="project" value="UniProtKB-EC"/>
</dbReference>
<evidence type="ECO:0000256" key="9">
    <source>
        <dbReference type="SAM" id="Coils"/>
    </source>
</evidence>
<organism evidence="11 12">
    <name type="scientific">Roseivirga spongicola</name>
    <dbReference type="NCBI Taxonomy" id="333140"/>
    <lineage>
        <taxon>Bacteria</taxon>
        <taxon>Pseudomonadati</taxon>
        <taxon>Bacteroidota</taxon>
        <taxon>Cytophagia</taxon>
        <taxon>Cytophagales</taxon>
        <taxon>Roseivirgaceae</taxon>
        <taxon>Roseivirga</taxon>
    </lineage>
</organism>
<evidence type="ECO:0000256" key="5">
    <source>
        <dbReference type="ARBA" id="ARBA00022679"/>
    </source>
</evidence>
<sequence length="404" mass="45717">MESIELQHCSSLKTVEVPLEASKSESNRALIINAVSGDKSTLHNLSNARDTQTMLRLLKSDDETLDVLDAGTTMRFLTAYSILGDKPRVMTGTERMQQRPIHILVKSLKQIGAKIKYLNEEGYPPHRIKPLEVQKTNQVGIKGDVSSQFISALLMIAPALPQGLSLRLKGKVGSRPYIQMTLDMMKLFGVQASWTNNTIEIEPQEYKEYPYVVESDWSGASYWYSFVALAKEAKIKLLGLRQKSLQGDIAIVHIMNRLGVMSTFEEDGVVLEKIPHQQEFEYDFSDCPDLAQTVAVVCGVKGIEAKFTGLESLKIKETDRIKALKKELKKFKIKLKETEEGVYEIKSKFQPTEEIIEVETYEDHRMAMAFAPMLTHQSIRILDPSVVNKSYPSFWEHVELVTDL</sequence>
<comment type="catalytic activity">
    <reaction evidence="8">
        <text>3-phosphoshikimate + phosphoenolpyruvate = 5-O-(1-carboxyvinyl)-3-phosphoshikimate + phosphate</text>
        <dbReference type="Rhea" id="RHEA:21256"/>
        <dbReference type="ChEBI" id="CHEBI:43474"/>
        <dbReference type="ChEBI" id="CHEBI:57701"/>
        <dbReference type="ChEBI" id="CHEBI:58702"/>
        <dbReference type="ChEBI" id="CHEBI:145989"/>
        <dbReference type="EC" id="2.5.1.19"/>
    </reaction>
    <physiologicalReaction direction="left-to-right" evidence="8">
        <dbReference type="Rhea" id="RHEA:21257"/>
    </physiologicalReaction>
</comment>
<evidence type="ECO:0000256" key="6">
    <source>
        <dbReference type="ARBA" id="ARBA00023141"/>
    </source>
</evidence>
<dbReference type="Proteomes" id="UP000075606">
    <property type="component" value="Unassembled WGS sequence"/>
</dbReference>
<feature type="domain" description="Enolpyruvate transferase" evidence="10">
    <location>
        <begin position="63"/>
        <end position="397"/>
    </location>
</feature>
<dbReference type="STRING" id="333140.AWW68_10925"/>
<dbReference type="OrthoDB" id="9809920at2"/>
<dbReference type="InterPro" id="IPR013792">
    <property type="entry name" value="RNA3'P_cycl/enolpyr_Trfase_a/b"/>
</dbReference>
<dbReference type="InterPro" id="IPR001986">
    <property type="entry name" value="Enolpyruvate_Tfrase_dom"/>
</dbReference>
<comment type="pathway">
    <text evidence="1">Metabolic intermediate biosynthesis; chorismate biosynthesis; chorismate from D-erythrose 4-phosphate and phosphoenolpyruvate: step 6/7.</text>
</comment>
<feature type="coiled-coil region" evidence="9">
    <location>
        <begin position="314"/>
        <end position="341"/>
    </location>
</feature>
<dbReference type="EC" id="2.5.1.19" evidence="3"/>
<dbReference type="GO" id="GO:0009423">
    <property type="term" value="P:chorismate biosynthetic process"/>
    <property type="evidence" value="ECO:0007669"/>
    <property type="project" value="UniProtKB-UniPathway"/>
</dbReference>
<evidence type="ECO:0000256" key="4">
    <source>
        <dbReference type="ARBA" id="ARBA00022605"/>
    </source>
</evidence>
<evidence type="ECO:0000256" key="8">
    <source>
        <dbReference type="ARBA" id="ARBA00044633"/>
    </source>
</evidence>
<dbReference type="InterPro" id="IPR036968">
    <property type="entry name" value="Enolpyruvate_Tfrase_sf"/>
</dbReference>